<dbReference type="Gene3D" id="2.30.110.10">
    <property type="entry name" value="Electron Transport, Fmn-binding Protein, Chain A"/>
    <property type="match status" value="1"/>
</dbReference>
<protein>
    <submittedName>
        <fullName evidence="1">Negative transcriptional regulator, PaiB family</fullName>
    </submittedName>
</protein>
<dbReference type="SUPFAM" id="SSF50475">
    <property type="entry name" value="FMN-binding split barrel"/>
    <property type="match status" value="1"/>
</dbReference>
<reference evidence="1 2" key="1">
    <citation type="submission" date="2016-11" db="EMBL/GenBank/DDBJ databases">
        <authorList>
            <person name="Jaros S."/>
            <person name="Januszkiewicz K."/>
            <person name="Wedrychowicz H."/>
        </authorList>
    </citation>
    <scope>NUCLEOTIDE SEQUENCE [LARGE SCALE GENOMIC DNA]</scope>
    <source>
        <strain evidence="1 2">DSM 18899</strain>
    </source>
</reference>
<proteinExistence type="predicted"/>
<dbReference type="OrthoDB" id="9794948at2"/>
<evidence type="ECO:0000313" key="1">
    <source>
        <dbReference type="EMBL" id="SFZ76580.1"/>
    </source>
</evidence>
<dbReference type="AlphaFoldDB" id="A0A1K2HIC2"/>
<dbReference type="InterPro" id="IPR007396">
    <property type="entry name" value="TR_PAI2-type"/>
</dbReference>
<sequence>MYQPSHFQENRPALLTGLIAAYPLATVLHHGAQGIEANLLPLLWQAVPGTPGKLIGHLAGPNPLAQADGQMVSVLFHGPDAYVSPNWYPSKAEQHKAVPTWNYAVVEARGRLHCYRDPARLTALLTELTTRFEAGQARPWRLEEAPADWLAQLYRVIVGVEIELDSLQGKFKLSQNRPAADIAGTLAGLRASGDRRSAALADWMERSAAATQA</sequence>
<accession>A0A1K2HIC2</accession>
<dbReference type="PANTHER" id="PTHR35802:SF1">
    <property type="entry name" value="PROTEASE SYNTHASE AND SPORULATION PROTEIN PAI 2"/>
    <property type="match status" value="1"/>
</dbReference>
<dbReference type="PANTHER" id="PTHR35802">
    <property type="entry name" value="PROTEASE SYNTHASE AND SPORULATION PROTEIN PAI 2"/>
    <property type="match status" value="1"/>
</dbReference>
<gene>
    <name evidence="1" type="ORF">SAMN02745887_02017</name>
</gene>
<dbReference type="PIRSF" id="PIRSF010372">
    <property type="entry name" value="PaiB"/>
    <property type="match status" value="1"/>
</dbReference>
<keyword evidence="2" id="KW-1185">Reference proteome</keyword>
<organism evidence="1 2">
    <name type="scientific">Chitinimonas taiwanensis DSM 18899</name>
    <dbReference type="NCBI Taxonomy" id="1121279"/>
    <lineage>
        <taxon>Bacteria</taxon>
        <taxon>Pseudomonadati</taxon>
        <taxon>Pseudomonadota</taxon>
        <taxon>Betaproteobacteria</taxon>
        <taxon>Neisseriales</taxon>
        <taxon>Chitinibacteraceae</taxon>
        <taxon>Chitinimonas</taxon>
    </lineage>
</organism>
<dbReference type="EMBL" id="FPKR01000007">
    <property type="protein sequence ID" value="SFZ76580.1"/>
    <property type="molecule type" value="Genomic_DNA"/>
</dbReference>
<dbReference type="Proteomes" id="UP000186513">
    <property type="component" value="Unassembled WGS sequence"/>
</dbReference>
<name>A0A1K2HIC2_9NEIS</name>
<dbReference type="InterPro" id="IPR012349">
    <property type="entry name" value="Split_barrel_FMN-bd"/>
</dbReference>
<dbReference type="Pfam" id="PF04299">
    <property type="entry name" value="FMN_bind_2"/>
    <property type="match status" value="1"/>
</dbReference>
<dbReference type="STRING" id="1121279.SAMN02745887_02017"/>
<dbReference type="RefSeq" id="WP_072428524.1">
    <property type="nucleotide sequence ID" value="NZ_FPKR01000007.1"/>
</dbReference>
<evidence type="ECO:0000313" key="2">
    <source>
        <dbReference type="Proteomes" id="UP000186513"/>
    </source>
</evidence>